<dbReference type="InterPro" id="IPR051491">
    <property type="entry name" value="Recombinase/Transposase-rel"/>
</dbReference>
<accession>A0A397SGC6</accession>
<dbReference type="PANTHER" id="PTHR36172:SF1">
    <property type="entry name" value="RESOLVASE-RELATED"/>
    <property type="match status" value="1"/>
</dbReference>
<name>A0A397SGC6_9GLOM</name>
<keyword evidence="2" id="KW-1185">Reference proteome</keyword>
<sequence length="112" mass="13336">MYLLTKEIIEVSKNDAQKLVRVCLYADKLSSVRDKLKSSISKKKKKKARKIDKAISRIFRRIKNLRNELHKKTMNYLAKNYNIIIILEFNILNMVRQEMKKINSKTVRNILI</sequence>
<dbReference type="AlphaFoldDB" id="A0A397SGC6"/>
<organism evidence="1 2">
    <name type="scientific">Glomus cerebriforme</name>
    <dbReference type="NCBI Taxonomy" id="658196"/>
    <lineage>
        <taxon>Eukaryota</taxon>
        <taxon>Fungi</taxon>
        <taxon>Fungi incertae sedis</taxon>
        <taxon>Mucoromycota</taxon>
        <taxon>Glomeromycotina</taxon>
        <taxon>Glomeromycetes</taxon>
        <taxon>Glomerales</taxon>
        <taxon>Glomeraceae</taxon>
        <taxon>Glomus</taxon>
    </lineage>
</organism>
<dbReference type="PANTHER" id="PTHR36172">
    <property type="match status" value="1"/>
</dbReference>
<proteinExistence type="predicted"/>
<reference evidence="1 2" key="1">
    <citation type="submission" date="2018-06" db="EMBL/GenBank/DDBJ databases">
        <title>Comparative genomics reveals the genomic features of Rhizophagus irregularis, R. cerebriforme, R. diaphanum and Gigaspora rosea, and their symbiotic lifestyle signature.</title>
        <authorList>
            <person name="Morin E."/>
            <person name="San Clemente H."/>
            <person name="Chen E.C.H."/>
            <person name="De La Providencia I."/>
            <person name="Hainaut M."/>
            <person name="Kuo A."/>
            <person name="Kohler A."/>
            <person name="Murat C."/>
            <person name="Tang N."/>
            <person name="Roy S."/>
            <person name="Loubradou J."/>
            <person name="Henrissat B."/>
            <person name="Grigoriev I.V."/>
            <person name="Corradi N."/>
            <person name="Roux C."/>
            <person name="Martin F.M."/>
        </authorList>
    </citation>
    <scope>NUCLEOTIDE SEQUENCE [LARGE SCALE GENOMIC DNA]</scope>
    <source>
        <strain evidence="1 2">DAOM 227022</strain>
    </source>
</reference>
<dbReference type="Proteomes" id="UP000265703">
    <property type="component" value="Unassembled WGS sequence"/>
</dbReference>
<evidence type="ECO:0000313" key="2">
    <source>
        <dbReference type="Proteomes" id="UP000265703"/>
    </source>
</evidence>
<gene>
    <name evidence="1" type="ORF">C1645_378660</name>
</gene>
<comment type="caution">
    <text evidence="1">The sequence shown here is derived from an EMBL/GenBank/DDBJ whole genome shotgun (WGS) entry which is preliminary data.</text>
</comment>
<protein>
    <submittedName>
        <fullName evidence="1">Uncharacterized protein</fullName>
    </submittedName>
</protein>
<dbReference type="EMBL" id="QKYT01000435">
    <property type="protein sequence ID" value="RIA85263.1"/>
    <property type="molecule type" value="Genomic_DNA"/>
</dbReference>
<evidence type="ECO:0000313" key="1">
    <source>
        <dbReference type="EMBL" id="RIA85263.1"/>
    </source>
</evidence>